<dbReference type="EMBL" id="CP150484">
    <property type="protein sequence ID" value="WYW16261.1"/>
    <property type="molecule type" value="Genomic_DNA"/>
</dbReference>
<keyword evidence="2" id="KW-1185">Reference proteome</keyword>
<gene>
    <name evidence="1" type="ORF">LCL61_11940</name>
</gene>
<name>A0ACD5BA32_9PSEU</name>
<evidence type="ECO:0000313" key="1">
    <source>
        <dbReference type="EMBL" id="WYW16261.1"/>
    </source>
</evidence>
<dbReference type="Proteomes" id="UP001456344">
    <property type="component" value="Chromosome"/>
</dbReference>
<sequence>MTSDEELRTAIAEARDALLSAVDQLNRIGSAERVTADDWQDVSASVGLDMALHREHLARVGVLLGLGGAQKRLLRYLLRHVGQVVSGPELSGIAGISEWPRRIRELRVEHGWPIESGVQRPELRSDQYVLIRAERDEALAKKWRLASDIRKSGGTVRDRVLAYLKEVSPDAADREDLDYVAKTGMWKSSIDDLRAKGWTIYSADDDPSLASNSYRLAP</sequence>
<accession>A0ACD5BA32</accession>
<proteinExistence type="predicted"/>
<organism evidence="1 2">
    <name type="scientific">Amycolatopsis coloradensis</name>
    <dbReference type="NCBI Taxonomy" id="76021"/>
    <lineage>
        <taxon>Bacteria</taxon>
        <taxon>Bacillati</taxon>
        <taxon>Actinomycetota</taxon>
        <taxon>Actinomycetes</taxon>
        <taxon>Pseudonocardiales</taxon>
        <taxon>Pseudonocardiaceae</taxon>
        <taxon>Amycolatopsis</taxon>
    </lineage>
</organism>
<reference evidence="1" key="1">
    <citation type="submission" date="2023-10" db="EMBL/GenBank/DDBJ databases">
        <title>Whole genome sequencing of actinobacterial strain Amycolatopsis sp. (BCA-696) identifies the underlying plant growth-promoting genes.</title>
        <authorList>
            <person name="Gandham P."/>
            <person name="Vadla N."/>
            <person name="Saji A."/>
            <person name="Srinivas V."/>
            <person name="Ruperao P."/>
            <person name="Selvanayagam S."/>
            <person name="Saxena R.K."/>
            <person name="Rathore A."/>
            <person name="Gopalakrishnan S."/>
            <person name="Thakur V."/>
        </authorList>
    </citation>
    <scope>NUCLEOTIDE SEQUENCE</scope>
    <source>
        <strain evidence="1">BCA-696</strain>
    </source>
</reference>
<evidence type="ECO:0000313" key="2">
    <source>
        <dbReference type="Proteomes" id="UP001456344"/>
    </source>
</evidence>
<protein>
    <submittedName>
        <fullName evidence="1">Uncharacterized protein</fullName>
    </submittedName>
</protein>